<evidence type="ECO:0000259" key="1">
    <source>
        <dbReference type="Pfam" id="PF13467"/>
    </source>
</evidence>
<dbReference type="Pfam" id="PF13467">
    <property type="entry name" value="RHH_4"/>
    <property type="match status" value="1"/>
</dbReference>
<comment type="caution">
    <text evidence="2">The sequence shown here is derived from an EMBL/GenBank/DDBJ whole genome shotgun (WGS) entry which is preliminary data.</text>
</comment>
<dbReference type="EMBL" id="JAAVLR010000001">
    <property type="protein sequence ID" value="NKC27588.1"/>
    <property type="molecule type" value="Genomic_DNA"/>
</dbReference>
<dbReference type="InterPro" id="IPR027373">
    <property type="entry name" value="RHH_dom"/>
</dbReference>
<sequence length="140" mass="15585">MCRLFIGANPELWLSVTRSLRIDGVVTSVRLENFFWWALEDIAARDDLTVSRLIGKLYDESRNEGHDLDNFASFLRVCCGRYLSLQLNGLVPTDRSTAISTLDADAILASEEKTIASSNHLGRSLAITTGRPTALHDRFA</sequence>
<dbReference type="InterPro" id="IPR038268">
    <property type="entry name" value="RHH_sf"/>
</dbReference>
<organism evidence="2 3">
    <name type="scientific">Brucella ciceri</name>
    <dbReference type="NCBI Taxonomy" id="391287"/>
    <lineage>
        <taxon>Bacteria</taxon>
        <taxon>Pseudomonadati</taxon>
        <taxon>Pseudomonadota</taxon>
        <taxon>Alphaproteobacteria</taxon>
        <taxon>Hyphomicrobiales</taxon>
        <taxon>Brucellaceae</taxon>
        <taxon>Brucella/Ochrobactrum group</taxon>
        <taxon>Brucella</taxon>
    </lineage>
</organism>
<accession>A0ABX1DRM4</accession>
<dbReference type="Gene3D" id="1.10.3990.20">
    <property type="entry name" value="protein bp1543"/>
    <property type="match status" value="1"/>
</dbReference>
<feature type="domain" description="Ribbon-helix-helix" evidence="1">
    <location>
        <begin position="16"/>
        <end position="83"/>
    </location>
</feature>
<keyword evidence="3" id="KW-1185">Reference proteome</keyword>
<dbReference type="Proteomes" id="UP000568486">
    <property type="component" value="Unassembled WGS sequence"/>
</dbReference>
<protein>
    <submittedName>
        <fullName evidence="2">Ribbon-helix-helix domain-containing protein</fullName>
    </submittedName>
</protein>
<name>A0ABX1DRM4_9HYPH</name>
<evidence type="ECO:0000313" key="3">
    <source>
        <dbReference type="Proteomes" id="UP000568486"/>
    </source>
</evidence>
<evidence type="ECO:0000313" key="2">
    <source>
        <dbReference type="EMBL" id="NKC27588.1"/>
    </source>
</evidence>
<gene>
    <name evidence="2" type="ORF">HED52_01380</name>
</gene>
<proteinExistence type="predicted"/>
<reference evidence="2 3" key="1">
    <citation type="submission" date="2020-03" db="EMBL/GenBank/DDBJ databases">
        <title>Whole genome sequencing of clinical and environmental type strains of Ochrobactrum.</title>
        <authorList>
            <person name="Dharne M."/>
        </authorList>
    </citation>
    <scope>NUCLEOTIDE SEQUENCE [LARGE SCALE GENOMIC DNA]</scope>
    <source>
        <strain evidence="2 3">DSM 22292</strain>
    </source>
</reference>